<proteinExistence type="predicted"/>
<feature type="compositionally biased region" description="Polar residues" evidence="1">
    <location>
        <begin position="35"/>
        <end position="58"/>
    </location>
</feature>
<feature type="transmembrane region" description="Helical" evidence="2">
    <location>
        <begin position="291"/>
        <end position="311"/>
    </location>
</feature>
<protein>
    <submittedName>
        <fullName evidence="4">Integral membrane protein</fullName>
    </submittedName>
</protein>
<feature type="compositionally biased region" description="Basic and acidic residues" evidence="1">
    <location>
        <begin position="62"/>
        <end position="74"/>
    </location>
</feature>
<evidence type="ECO:0000313" key="3">
    <source>
        <dbReference type="Proteomes" id="UP000038045"/>
    </source>
</evidence>
<feature type="compositionally biased region" description="Pro residues" evidence="1">
    <location>
        <begin position="7"/>
        <end position="21"/>
    </location>
</feature>
<keyword evidence="2" id="KW-1133">Transmembrane helix</keyword>
<feature type="transmembrane region" description="Helical" evidence="2">
    <location>
        <begin position="91"/>
        <end position="114"/>
    </location>
</feature>
<keyword evidence="2" id="KW-0472">Membrane</keyword>
<keyword evidence="3" id="KW-1185">Reference proteome</keyword>
<dbReference type="WBParaSite" id="PTRK_0001077600.1">
    <property type="protein sequence ID" value="PTRK_0001077600.1"/>
    <property type="gene ID" value="PTRK_0001077600"/>
</dbReference>
<evidence type="ECO:0000256" key="1">
    <source>
        <dbReference type="SAM" id="MobiDB-lite"/>
    </source>
</evidence>
<evidence type="ECO:0000256" key="2">
    <source>
        <dbReference type="SAM" id="Phobius"/>
    </source>
</evidence>
<name>A0A0N4ZQH9_PARTI</name>
<reference evidence="4" key="1">
    <citation type="submission" date="2017-02" db="UniProtKB">
        <authorList>
            <consortium name="WormBaseParasite"/>
        </authorList>
    </citation>
    <scope>IDENTIFICATION</scope>
</reference>
<accession>A0A0N4ZQH9</accession>
<evidence type="ECO:0000313" key="4">
    <source>
        <dbReference type="WBParaSite" id="PTRK_0001077600.1"/>
    </source>
</evidence>
<dbReference type="Proteomes" id="UP000038045">
    <property type="component" value="Unplaced"/>
</dbReference>
<feature type="transmembrane region" description="Helical" evidence="2">
    <location>
        <begin position="256"/>
        <end position="279"/>
    </location>
</feature>
<sequence>MSFAAPPNAPLPGGPGIPPPVGGTQLDTPAATPTGGPQDNNFQTSTYSDTKSTTNGKNNVKRINEKSTEDGKKMEPDLPLKVRLLSNKISLIYLAVFFFLFVFVTIFGLCYPIRLQTYSLLCGLYKLREKQSTDSTATGGSSNEVQSGSQVTNHDAEIMLYKALLYRVSFKDATNKDEIKIYKDKFSSYVKDLEAFYKEELKDKYFDNKCKKLLNENKNYNNIVVKDEYDIEKYSRDENAFYSMINPVGSGLHKTYYVFSIIAIIICLVYFVAFIIKMIASQMCKPKAKKILLGLTGICALSIIGRLIIYLSYHLHFDGPSHFLIIMSFVISAIQIVMLGVSGLLLFKNVI</sequence>
<feature type="transmembrane region" description="Helical" evidence="2">
    <location>
        <begin position="323"/>
        <end position="347"/>
    </location>
</feature>
<feature type="region of interest" description="Disordered" evidence="1">
    <location>
        <begin position="1"/>
        <end position="74"/>
    </location>
</feature>
<organism evidence="3 4">
    <name type="scientific">Parastrongyloides trichosuri</name>
    <name type="common">Possum-specific nematode worm</name>
    <dbReference type="NCBI Taxonomy" id="131310"/>
    <lineage>
        <taxon>Eukaryota</taxon>
        <taxon>Metazoa</taxon>
        <taxon>Ecdysozoa</taxon>
        <taxon>Nematoda</taxon>
        <taxon>Chromadorea</taxon>
        <taxon>Rhabditida</taxon>
        <taxon>Tylenchina</taxon>
        <taxon>Panagrolaimomorpha</taxon>
        <taxon>Strongyloidoidea</taxon>
        <taxon>Strongyloididae</taxon>
        <taxon>Parastrongyloides</taxon>
    </lineage>
</organism>
<keyword evidence="2" id="KW-0812">Transmembrane</keyword>
<dbReference type="AlphaFoldDB" id="A0A0N4ZQH9"/>